<proteinExistence type="predicted"/>
<dbReference type="GeneID" id="87959947"/>
<name>A0ABZ1DA76_9TREE</name>
<evidence type="ECO:0000256" key="1">
    <source>
        <dbReference type="ARBA" id="ARBA00022801"/>
    </source>
</evidence>
<accession>A0ABZ1DA76</accession>
<protein>
    <recommendedName>
        <fullName evidence="3">CN hydrolase domain-containing protein</fullName>
    </recommendedName>
</protein>
<evidence type="ECO:0000256" key="2">
    <source>
        <dbReference type="SAM" id="MobiDB-lite"/>
    </source>
</evidence>
<evidence type="ECO:0000259" key="3">
    <source>
        <dbReference type="PROSITE" id="PS50263"/>
    </source>
</evidence>
<dbReference type="Proteomes" id="UP001329825">
    <property type="component" value="Chromosome 11"/>
</dbReference>
<dbReference type="CDD" id="cd07197">
    <property type="entry name" value="nitrilase"/>
    <property type="match status" value="1"/>
</dbReference>
<dbReference type="InterPro" id="IPR003010">
    <property type="entry name" value="C-N_Hydrolase"/>
</dbReference>
<dbReference type="Pfam" id="PF00795">
    <property type="entry name" value="CN_hydrolase"/>
    <property type="match status" value="2"/>
</dbReference>
<dbReference type="PANTHER" id="PTHR43674:SF16">
    <property type="entry name" value="CARBON-NITROGEN FAMILY, PUTATIVE (AFU_ORTHOLOGUE AFUA_5G02350)-RELATED"/>
    <property type="match status" value="1"/>
</dbReference>
<keyword evidence="5" id="KW-1185">Reference proteome</keyword>
<evidence type="ECO:0000313" key="4">
    <source>
        <dbReference type="EMBL" id="WRT70818.1"/>
    </source>
</evidence>
<dbReference type="PANTHER" id="PTHR43674">
    <property type="entry name" value="NITRILASE C965.09-RELATED"/>
    <property type="match status" value="1"/>
</dbReference>
<dbReference type="Gene3D" id="3.60.110.10">
    <property type="entry name" value="Carbon-nitrogen hydrolase"/>
    <property type="match status" value="1"/>
</dbReference>
<organism evidence="4 5">
    <name type="scientific">Kwoniella shivajii</name>
    <dbReference type="NCBI Taxonomy" id="564305"/>
    <lineage>
        <taxon>Eukaryota</taxon>
        <taxon>Fungi</taxon>
        <taxon>Dikarya</taxon>
        <taxon>Basidiomycota</taxon>
        <taxon>Agaricomycotina</taxon>
        <taxon>Tremellomycetes</taxon>
        <taxon>Tremellales</taxon>
        <taxon>Cryptococcaceae</taxon>
        <taxon>Kwoniella</taxon>
    </lineage>
</organism>
<dbReference type="EMBL" id="CP141891">
    <property type="protein sequence ID" value="WRT70818.1"/>
    <property type="molecule type" value="Genomic_DNA"/>
</dbReference>
<gene>
    <name evidence="4" type="ORF">IL334_007817</name>
</gene>
<feature type="compositionally biased region" description="Polar residues" evidence="2">
    <location>
        <begin position="117"/>
        <end position="131"/>
    </location>
</feature>
<dbReference type="SUPFAM" id="SSF56317">
    <property type="entry name" value="Carbon-nitrogen hydrolase"/>
    <property type="match status" value="1"/>
</dbReference>
<evidence type="ECO:0000313" key="5">
    <source>
        <dbReference type="Proteomes" id="UP001329825"/>
    </source>
</evidence>
<feature type="region of interest" description="Disordered" evidence="2">
    <location>
        <begin position="109"/>
        <end position="137"/>
    </location>
</feature>
<dbReference type="PROSITE" id="PS50263">
    <property type="entry name" value="CN_HYDROLASE"/>
    <property type="match status" value="1"/>
</dbReference>
<dbReference type="RefSeq" id="XP_062795557.1">
    <property type="nucleotide sequence ID" value="XM_062939506.1"/>
</dbReference>
<feature type="domain" description="CN hydrolase" evidence="3">
    <location>
        <begin position="4"/>
        <end position="326"/>
    </location>
</feature>
<keyword evidence="1" id="KW-0378">Hydrolase</keyword>
<dbReference type="InterPro" id="IPR036526">
    <property type="entry name" value="C-N_Hydrolase_sf"/>
</dbReference>
<sequence length="348" mass="39041">MTKIRIAVAQTATVVAPEGPPALEKAHSTSPFSTIDQNLVNAISYVERAAKDHADVVIFPEYFLQGLVNEHRQYLTFPSKHLITFLQKLAKEHKLSLCGSIVHGTREDGSAPFPESSPFSHIPLTSTPDINTKSKTSSSSITAAQLEWAEYLEKQPSTMEENAKPTLYNTAFFIDDRGELIGEYIKKNLWHPERDYIKAGEEDHKVFETKWGKIGMMICWDMSHPSHAQELANLGADIILAPTFWYATDSEPAIHKYEHDPQYEHQMLQSICFSRCLETETVWVMCNVGGDPLEGFMGGSGVWVPLRGKIASCDVSEKLQVVEIDLDVLKDARNTYKVREDAAKRIAT</sequence>
<reference evidence="4 5" key="1">
    <citation type="submission" date="2024-01" db="EMBL/GenBank/DDBJ databases">
        <title>Comparative genomics of Cryptococcus and Kwoniella reveals pathogenesis evolution and contrasting modes of karyotype evolution via chromosome fusion or intercentromeric recombination.</title>
        <authorList>
            <person name="Coelho M.A."/>
            <person name="David-Palma M."/>
            <person name="Shea T."/>
            <person name="Bowers K."/>
            <person name="McGinley-Smith S."/>
            <person name="Mohammad A.W."/>
            <person name="Gnirke A."/>
            <person name="Yurkov A.M."/>
            <person name="Nowrousian M."/>
            <person name="Sun S."/>
            <person name="Cuomo C.A."/>
            <person name="Heitman J."/>
        </authorList>
    </citation>
    <scope>NUCLEOTIDE SEQUENCE [LARGE SCALE GENOMIC DNA]</scope>
    <source>
        <strain evidence="4">CBS 11374</strain>
    </source>
</reference>
<dbReference type="InterPro" id="IPR050345">
    <property type="entry name" value="Aliph_Amidase/BUP"/>
</dbReference>